<accession>A0AAD6TRF5</accession>
<evidence type="ECO:0000256" key="1">
    <source>
        <dbReference type="ARBA" id="ARBA00004141"/>
    </source>
</evidence>
<feature type="transmembrane region" description="Helical" evidence="10">
    <location>
        <begin position="255"/>
        <end position="280"/>
    </location>
</feature>
<dbReference type="GO" id="GO:0015031">
    <property type="term" value="P:protein transport"/>
    <property type="evidence" value="ECO:0007669"/>
    <property type="project" value="UniProtKB-KW"/>
</dbReference>
<evidence type="ECO:0000256" key="6">
    <source>
        <dbReference type="ARBA" id="ARBA00022927"/>
    </source>
</evidence>
<dbReference type="EMBL" id="JARJCN010000099">
    <property type="protein sequence ID" value="KAJ7075277.1"/>
    <property type="molecule type" value="Genomic_DNA"/>
</dbReference>
<evidence type="ECO:0000256" key="7">
    <source>
        <dbReference type="ARBA" id="ARBA00022989"/>
    </source>
</evidence>
<evidence type="ECO:0000313" key="11">
    <source>
        <dbReference type="EMBL" id="KAJ7075277.1"/>
    </source>
</evidence>
<feature type="transmembrane region" description="Helical" evidence="10">
    <location>
        <begin position="686"/>
        <end position="701"/>
    </location>
</feature>
<dbReference type="GO" id="GO:0016020">
    <property type="term" value="C:membrane"/>
    <property type="evidence" value="ECO:0007669"/>
    <property type="project" value="UniProtKB-SubCell"/>
</dbReference>
<feature type="transmembrane region" description="Helical" evidence="10">
    <location>
        <begin position="160"/>
        <end position="180"/>
    </location>
</feature>
<dbReference type="NCBIfam" id="TIGR00727">
    <property type="entry name" value="ISP4_OPT"/>
    <property type="match status" value="1"/>
</dbReference>
<feature type="transmembrane region" description="Helical" evidence="10">
    <location>
        <begin position="713"/>
        <end position="732"/>
    </location>
</feature>
<feature type="region of interest" description="Disordered" evidence="9">
    <location>
        <begin position="1"/>
        <end position="25"/>
    </location>
</feature>
<keyword evidence="3" id="KW-0813">Transport</keyword>
<feature type="transmembrane region" description="Helical" evidence="10">
    <location>
        <begin position="331"/>
        <end position="350"/>
    </location>
</feature>
<evidence type="ECO:0000256" key="2">
    <source>
        <dbReference type="ARBA" id="ARBA00008807"/>
    </source>
</evidence>
<dbReference type="AlphaFoldDB" id="A0AAD6TRF5"/>
<dbReference type="InterPro" id="IPR004813">
    <property type="entry name" value="OPT"/>
</dbReference>
<dbReference type="NCBIfam" id="TIGR00728">
    <property type="entry name" value="OPT_sfam"/>
    <property type="match status" value="1"/>
</dbReference>
<keyword evidence="8 10" id="KW-0472">Membrane</keyword>
<feature type="transmembrane region" description="Helical" evidence="10">
    <location>
        <begin position="457"/>
        <end position="477"/>
    </location>
</feature>
<evidence type="ECO:0000313" key="12">
    <source>
        <dbReference type="Proteomes" id="UP001222325"/>
    </source>
</evidence>
<evidence type="ECO:0000256" key="5">
    <source>
        <dbReference type="ARBA" id="ARBA00022856"/>
    </source>
</evidence>
<protein>
    <submittedName>
        <fullName evidence="11">OPT oligopeptide transporter</fullName>
    </submittedName>
</protein>
<evidence type="ECO:0000256" key="4">
    <source>
        <dbReference type="ARBA" id="ARBA00022692"/>
    </source>
</evidence>
<keyword evidence="7 10" id="KW-1133">Transmembrane helix</keyword>
<name>A0AAD6TRF5_9AGAR</name>
<feature type="transmembrane region" description="Helical" evidence="10">
    <location>
        <begin position="662"/>
        <end position="680"/>
    </location>
</feature>
<feature type="transmembrane region" description="Helical" evidence="10">
    <location>
        <begin position="300"/>
        <end position="319"/>
    </location>
</feature>
<evidence type="ECO:0000256" key="3">
    <source>
        <dbReference type="ARBA" id="ARBA00022448"/>
    </source>
</evidence>
<dbReference type="Proteomes" id="UP001222325">
    <property type="component" value="Unassembled WGS sequence"/>
</dbReference>
<dbReference type="GO" id="GO:0035673">
    <property type="term" value="F:oligopeptide transmembrane transporter activity"/>
    <property type="evidence" value="ECO:0007669"/>
    <property type="project" value="InterPro"/>
</dbReference>
<organism evidence="11 12">
    <name type="scientific">Mycena belliarum</name>
    <dbReference type="NCBI Taxonomy" id="1033014"/>
    <lineage>
        <taxon>Eukaryota</taxon>
        <taxon>Fungi</taxon>
        <taxon>Dikarya</taxon>
        <taxon>Basidiomycota</taxon>
        <taxon>Agaricomycotina</taxon>
        <taxon>Agaricomycetes</taxon>
        <taxon>Agaricomycetidae</taxon>
        <taxon>Agaricales</taxon>
        <taxon>Marasmiineae</taxon>
        <taxon>Mycenaceae</taxon>
        <taxon>Mycena</taxon>
    </lineage>
</organism>
<keyword evidence="5" id="KW-0571">Peptide transport</keyword>
<keyword evidence="4 10" id="KW-0812">Transmembrane</keyword>
<gene>
    <name evidence="11" type="ORF">B0H15DRAFT_806298</name>
</gene>
<evidence type="ECO:0000256" key="10">
    <source>
        <dbReference type="SAM" id="Phobius"/>
    </source>
</evidence>
<feature type="transmembrane region" description="Helical" evidence="10">
    <location>
        <begin position="192"/>
        <end position="212"/>
    </location>
</feature>
<comment type="similarity">
    <text evidence="2">Belongs to the oligopeptide OPT transporter family.</text>
</comment>
<dbReference type="InterPro" id="IPR004648">
    <property type="entry name" value="Oligpept_transpt"/>
</dbReference>
<proteinExistence type="inferred from homology"/>
<sequence>MAASLEEKRHSASDDGGDGLEKGDGARRAGEIAALEAAALPEFDDPNLDKDAALAGLLEDDSPYPEVRSAVANTDDPSIPVSTLRAWTLGFVWAIIIPGLNQFFFFRYPAVTVTSIVAQLLTFPLGRAWARLLPNVSLPLPFLGRVHLNPGPFSIKEHVLITIMAGVGAGSAYATDIVAVQRVYYDQTFNFGYQWMVVMSTQLIGFSIGGIARRFLVQPPSMIWPYNLVTCALFNTLHAQQYAGVGSRGGFSREVFFYLAFAGSFCWYFVPGYLFTALSFFSWVCWIKPDNIVVNQLFGVNYGLAMGMVTFDWAQITYIGSPLATPWWAEANIAVGFVFFFWILTPALYFSNTWYSKYMPISSGGSFDNRGRTYNVSRILTEDKVFDEAKYKAYSPIFLSTTFAISYGLSFASITATITHAFLFFRKQIWTQSRRAMHEQPDIHARLMAVYPQVPEWWYAIIFLTMFVFGVVSIEVWDTKFPVQYFILALVIAFVYVIPIGMIQAITNQQVGLNVITELIIGYALPGRPVAMMMFKTWGYITMAQALTFTSDFKLGHYMKIPPRIMFTSQVVATVIAGTTQLGVQAWMFTNIEGMCNRDQKDGFWCPSTGVFGTASIIWGVIGPARQFSAGQIYYALTFFFLIGFLCPLLAWLCTLKWPNSWLRYLNFPVIFSGTGLIPPANSNNYVPWAIVGFIFQYVIRRRHFAWWTKYNYVLSAALDSGVAVSAVFIFFCLQYPRNGEIGLNTIQTWWGNTVFSNTADGRKTPMIALAPGETFGPPVGSW</sequence>
<comment type="subcellular location">
    <subcellularLocation>
        <location evidence="1">Membrane</location>
        <topology evidence="1">Multi-pass membrane protein</topology>
    </subcellularLocation>
</comment>
<keyword evidence="6" id="KW-0653">Protein transport</keyword>
<feature type="transmembrane region" description="Helical" evidence="10">
    <location>
        <begin position="404"/>
        <end position="425"/>
    </location>
</feature>
<feature type="transmembrane region" description="Helical" evidence="10">
    <location>
        <begin position="86"/>
        <end position="108"/>
    </location>
</feature>
<dbReference type="PANTHER" id="PTHR22601">
    <property type="entry name" value="ISP4 LIKE PROTEIN"/>
    <property type="match status" value="1"/>
</dbReference>
<feature type="transmembrane region" description="Helical" evidence="10">
    <location>
        <begin position="634"/>
        <end position="655"/>
    </location>
</feature>
<comment type="caution">
    <text evidence="11">The sequence shown here is derived from an EMBL/GenBank/DDBJ whole genome shotgun (WGS) entry which is preliminary data.</text>
</comment>
<evidence type="ECO:0000256" key="9">
    <source>
        <dbReference type="SAM" id="MobiDB-lite"/>
    </source>
</evidence>
<evidence type="ECO:0000256" key="8">
    <source>
        <dbReference type="ARBA" id="ARBA00023136"/>
    </source>
</evidence>
<reference evidence="11" key="1">
    <citation type="submission" date="2023-03" db="EMBL/GenBank/DDBJ databases">
        <title>Massive genome expansion in bonnet fungi (Mycena s.s.) driven by repeated elements and novel gene families across ecological guilds.</title>
        <authorList>
            <consortium name="Lawrence Berkeley National Laboratory"/>
            <person name="Harder C.B."/>
            <person name="Miyauchi S."/>
            <person name="Viragh M."/>
            <person name="Kuo A."/>
            <person name="Thoen E."/>
            <person name="Andreopoulos B."/>
            <person name="Lu D."/>
            <person name="Skrede I."/>
            <person name="Drula E."/>
            <person name="Henrissat B."/>
            <person name="Morin E."/>
            <person name="Kohler A."/>
            <person name="Barry K."/>
            <person name="LaButti K."/>
            <person name="Morin E."/>
            <person name="Salamov A."/>
            <person name="Lipzen A."/>
            <person name="Mereny Z."/>
            <person name="Hegedus B."/>
            <person name="Baldrian P."/>
            <person name="Stursova M."/>
            <person name="Weitz H."/>
            <person name="Taylor A."/>
            <person name="Grigoriev I.V."/>
            <person name="Nagy L.G."/>
            <person name="Martin F."/>
            <person name="Kauserud H."/>
        </authorList>
    </citation>
    <scope>NUCLEOTIDE SEQUENCE</scope>
    <source>
        <strain evidence="11">CBHHK173m</strain>
    </source>
</reference>
<keyword evidence="12" id="KW-1185">Reference proteome</keyword>
<dbReference type="Pfam" id="PF03169">
    <property type="entry name" value="OPT"/>
    <property type="match status" value="1"/>
</dbReference>
<feature type="transmembrane region" description="Helical" evidence="10">
    <location>
        <begin position="604"/>
        <end position="622"/>
    </location>
</feature>
<feature type="transmembrane region" description="Helical" evidence="10">
    <location>
        <begin position="483"/>
        <end position="503"/>
    </location>
</feature>